<evidence type="ECO:0000313" key="1">
    <source>
        <dbReference type="EMBL" id="GAA0179658.1"/>
    </source>
</evidence>
<dbReference type="PANTHER" id="PTHR33116:SF86">
    <property type="entry name" value="REVERSE TRANSCRIPTASE DOMAIN-CONTAINING PROTEIN"/>
    <property type="match status" value="1"/>
</dbReference>
<accession>A0AAV3RRC3</accession>
<proteinExistence type="predicted"/>
<sequence>MREVEDQGKYLGLPAQIGRSKREIFSYIEGKVEDRLRGWTGKMLSQAGNEVMIKLVTSSSISIYVMNCFKLPMGLIDNLNTLMAKFLWENTKDDKGIHWRSWEKLCEDKFDGGLGFKDLECMNRAMLAK</sequence>
<dbReference type="AlphaFoldDB" id="A0AAV3RRC3"/>
<evidence type="ECO:0008006" key="3">
    <source>
        <dbReference type="Google" id="ProtNLM"/>
    </source>
</evidence>
<evidence type="ECO:0000313" key="2">
    <source>
        <dbReference type="Proteomes" id="UP001454036"/>
    </source>
</evidence>
<organism evidence="1 2">
    <name type="scientific">Lithospermum erythrorhizon</name>
    <name type="common">Purple gromwell</name>
    <name type="synonym">Lithospermum officinale var. erythrorhizon</name>
    <dbReference type="NCBI Taxonomy" id="34254"/>
    <lineage>
        <taxon>Eukaryota</taxon>
        <taxon>Viridiplantae</taxon>
        <taxon>Streptophyta</taxon>
        <taxon>Embryophyta</taxon>
        <taxon>Tracheophyta</taxon>
        <taxon>Spermatophyta</taxon>
        <taxon>Magnoliopsida</taxon>
        <taxon>eudicotyledons</taxon>
        <taxon>Gunneridae</taxon>
        <taxon>Pentapetalae</taxon>
        <taxon>asterids</taxon>
        <taxon>lamiids</taxon>
        <taxon>Boraginales</taxon>
        <taxon>Boraginaceae</taxon>
        <taxon>Boraginoideae</taxon>
        <taxon>Lithospermeae</taxon>
        <taxon>Lithospermum</taxon>
    </lineage>
</organism>
<dbReference type="EMBL" id="BAABME010010539">
    <property type="protein sequence ID" value="GAA0179658.1"/>
    <property type="molecule type" value="Genomic_DNA"/>
</dbReference>
<name>A0AAV3RRC3_LITER</name>
<protein>
    <recommendedName>
        <fullName evidence="3">Reverse transcriptase</fullName>
    </recommendedName>
</protein>
<dbReference type="PANTHER" id="PTHR33116">
    <property type="entry name" value="REVERSE TRANSCRIPTASE ZINC-BINDING DOMAIN-CONTAINING PROTEIN-RELATED-RELATED"/>
    <property type="match status" value="1"/>
</dbReference>
<gene>
    <name evidence="1" type="ORF">LIER_30000</name>
</gene>
<keyword evidence="2" id="KW-1185">Reference proteome</keyword>
<reference evidence="1 2" key="1">
    <citation type="submission" date="2024-01" db="EMBL/GenBank/DDBJ databases">
        <title>The complete chloroplast genome sequence of Lithospermum erythrorhizon: insights into the phylogenetic relationship among Boraginaceae species and the maternal lineages of purple gromwells.</title>
        <authorList>
            <person name="Okada T."/>
            <person name="Watanabe K."/>
        </authorList>
    </citation>
    <scope>NUCLEOTIDE SEQUENCE [LARGE SCALE GENOMIC DNA]</scope>
</reference>
<dbReference type="Proteomes" id="UP001454036">
    <property type="component" value="Unassembled WGS sequence"/>
</dbReference>
<comment type="caution">
    <text evidence="1">The sequence shown here is derived from an EMBL/GenBank/DDBJ whole genome shotgun (WGS) entry which is preliminary data.</text>
</comment>